<gene>
    <name evidence="5" type="ORF">FB4_4655</name>
</gene>
<dbReference type="InterPro" id="IPR024463">
    <property type="entry name" value="Transposase_TnpC_homeodom"/>
</dbReference>
<dbReference type="InterPro" id="IPR004291">
    <property type="entry name" value="Transposase_IS66_central"/>
</dbReference>
<dbReference type="InterPro" id="IPR024474">
    <property type="entry name" value="Znf_dom_IS66"/>
</dbReference>
<name>I8RGH1_9FIRM</name>
<dbReference type="Pfam" id="PF03050">
    <property type="entry name" value="DDE_Tnp_IS66"/>
    <property type="match status" value="1"/>
</dbReference>
<evidence type="ECO:0000313" key="5">
    <source>
        <dbReference type="EMBL" id="EIW16840.1"/>
    </source>
</evidence>
<feature type="domain" description="Transposase IS66 zinc-finger binding" evidence="2">
    <location>
        <begin position="106"/>
        <end position="149"/>
    </location>
</feature>
<dbReference type="Proteomes" id="UP000004324">
    <property type="component" value="Unassembled WGS sequence"/>
</dbReference>
<dbReference type="PATRIC" id="fig|1149862.3.peg.3616"/>
<dbReference type="Pfam" id="PF13007">
    <property type="entry name" value="LZ_Tnp_IS66"/>
    <property type="match status" value="1"/>
</dbReference>
<dbReference type="Pfam" id="PF13005">
    <property type="entry name" value="zf-IS66"/>
    <property type="match status" value="1"/>
</dbReference>
<feature type="domain" description="Transposase IS66 C-terminal" evidence="4">
    <location>
        <begin position="461"/>
        <end position="496"/>
    </location>
</feature>
<organism evidence="5 6">
    <name type="scientific">Pelosinus fermentans B4</name>
    <dbReference type="NCBI Taxonomy" id="1149862"/>
    <lineage>
        <taxon>Bacteria</taxon>
        <taxon>Bacillati</taxon>
        <taxon>Bacillota</taxon>
        <taxon>Negativicutes</taxon>
        <taxon>Selenomonadales</taxon>
        <taxon>Sporomusaceae</taxon>
        <taxon>Pelosinus</taxon>
    </lineage>
</organism>
<dbReference type="AlphaFoldDB" id="I8RGH1"/>
<comment type="caution">
    <text evidence="5">The sequence shown here is derived from an EMBL/GenBank/DDBJ whole genome shotgun (WGS) entry which is preliminary data.</text>
</comment>
<keyword evidence="6" id="KW-1185">Reference proteome</keyword>
<evidence type="ECO:0000259" key="4">
    <source>
        <dbReference type="Pfam" id="PF13817"/>
    </source>
</evidence>
<dbReference type="EMBL" id="AKVJ01000039">
    <property type="protein sequence ID" value="EIW16840.1"/>
    <property type="molecule type" value="Genomic_DNA"/>
</dbReference>
<dbReference type="OrthoDB" id="9760067at2"/>
<dbReference type="Pfam" id="PF13817">
    <property type="entry name" value="DDE_Tnp_IS66_C"/>
    <property type="match status" value="1"/>
</dbReference>
<evidence type="ECO:0000259" key="1">
    <source>
        <dbReference type="Pfam" id="PF03050"/>
    </source>
</evidence>
<dbReference type="NCBIfam" id="NF033517">
    <property type="entry name" value="transpos_IS66"/>
    <property type="match status" value="1"/>
</dbReference>
<evidence type="ECO:0000259" key="3">
    <source>
        <dbReference type="Pfam" id="PF13007"/>
    </source>
</evidence>
<sequence length="511" mass="59095">MSITIPESPLENRIAQLELENKRLHDTVAYLTRQLFGRSSEKTTALFDGQLSLFDEAEIEAKKKAPEPDLKDVESYRRKTFKGQREKLLENLPHTKRLCTLVAEDRFCEICETPLVSVGEEFVRTEIEFIPAKVIVIDYYRETFECRKCRKDGREYMEKSPMPSPVLQHSMASPSTIAWVMHQKFVNALPLYRQEKEWLSMGVALSRATMANWIMVASRDWLMPILNRMHQEMIQQTHLHADETTVQVMNEKDRKNTTVSYMWVYSTGQYCKTPIRIFDYQPGRHGKYPQKFLTGFKGYLHTDAYSGYNKVPGITRCFCWTHLRRNFVDALPSDIQSPESTIPQQGILYINKLFELEKGLESFNSEERKAQRLKQEIPVLEAFWLWIDSIKGQILPKSKLGSAVNYALNQKDGLMNYLKDGNCSISNNLAENSIRPFTIGRKNWLFSGSPKGAAASAAVYSIIETAKANGLDPYKYLHFILKNLPGAQFHRYPELLEDYLPWNPEVQQICK</sequence>
<dbReference type="InterPro" id="IPR039552">
    <property type="entry name" value="IS66_C"/>
</dbReference>
<feature type="domain" description="Transposase IS66 central" evidence="1">
    <location>
        <begin position="169"/>
        <end position="454"/>
    </location>
</feature>
<proteinExistence type="predicted"/>
<protein>
    <submittedName>
        <fullName evidence="5">Transposase IS66</fullName>
    </submittedName>
</protein>
<feature type="domain" description="Transposase TnpC homeodomain" evidence="3">
    <location>
        <begin position="23"/>
        <end position="95"/>
    </location>
</feature>
<accession>I8RGH1</accession>
<reference evidence="5 6" key="1">
    <citation type="journal article" date="2012" name="J. Bacteriol.">
        <title>Draft Genome Sequences for Two Metal-Reducing Pelosinus fermentans Strains Isolated from a Cr(VI)-Contaminated Site and for Type Strain R7.</title>
        <authorList>
            <person name="Brown S.D."/>
            <person name="Podar M."/>
            <person name="Klingeman D.M."/>
            <person name="Johnson C.M."/>
            <person name="Yang Z.K."/>
            <person name="Utturkar S.M."/>
            <person name="Land M.L."/>
            <person name="Mosher J.J."/>
            <person name="Hurt R.A.Jr."/>
            <person name="Phelps T.J."/>
            <person name="Palumbo A.V."/>
            <person name="Arkin A.P."/>
            <person name="Hazen T.C."/>
            <person name="Elias D.A."/>
        </authorList>
    </citation>
    <scope>NUCLEOTIDE SEQUENCE [LARGE SCALE GENOMIC DNA]</scope>
    <source>
        <strain evidence="5 6">B4</strain>
    </source>
</reference>
<dbReference type="RefSeq" id="WP_007936744.1">
    <property type="nucleotide sequence ID" value="NZ_AKVJ01000039.1"/>
</dbReference>
<evidence type="ECO:0000313" key="6">
    <source>
        <dbReference type="Proteomes" id="UP000004324"/>
    </source>
</evidence>
<evidence type="ECO:0000259" key="2">
    <source>
        <dbReference type="Pfam" id="PF13005"/>
    </source>
</evidence>
<dbReference type="PANTHER" id="PTHR33678">
    <property type="entry name" value="BLL1576 PROTEIN"/>
    <property type="match status" value="1"/>
</dbReference>
<dbReference type="PANTHER" id="PTHR33678:SF1">
    <property type="entry name" value="BLL1576 PROTEIN"/>
    <property type="match status" value="1"/>
</dbReference>
<dbReference type="InterPro" id="IPR052344">
    <property type="entry name" value="Transposase-related"/>
</dbReference>